<dbReference type="EMBL" id="FOWP01000018">
    <property type="protein sequence ID" value="SFP65035.1"/>
    <property type="molecule type" value="Genomic_DNA"/>
</dbReference>
<dbReference type="AlphaFoldDB" id="A0A1I5S2U2"/>
<proteinExistence type="predicted"/>
<accession>A0A1I5S2U2</accession>
<evidence type="ECO:0000256" key="1">
    <source>
        <dbReference type="SAM" id="SignalP"/>
    </source>
</evidence>
<gene>
    <name evidence="2" type="ORF">SAMN05216601_11857</name>
</gene>
<dbReference type="Proteomes" id="UP000182400">
    <property type="component" value="Unassembled WGS sequence"/>
</dbReference>
<feature type="chain" id="PRO_5010216959" evidence="1">
    <location>
        <begin position="22"/>
        <end position="168"/>
    </location>
</feature>
<sequence>MRPLAYLIGAALLGAAPAASAAEFGQSIYAGMNARFDTATTPPYQNLEPELRILLQSKKAYSTRNHFCIVGYRWPDGHSFASVHWREGGLIVRWYGGTSWADDEFEWYFNKAVNLQTGVIDADDPQGSTFLVTLRQANGTLEDCRRYGRQYVVEPFTPPPPPPVEEDY</sequence>
<organism evidence="2 3">
    <name type="scientific">Ectopseudomonas composti</name>
    <dbReference type="NCBI Taxonomy" id="658457"/>
    <lineage>
        <taxon>Bacteria</taxon>
        <taxon>Pseudomonadati</taxon>
        <taxon>Pseudomonadota</taxon>
        <taxon>Gammaproteobacteria</taxon>
        <taxon>Pseudomonadales</taxon>
        <taxon>Pseudomonadaceae</taxon>
        <taxon>Ectopseudomonas</taxon>
    </lineage>
</organism>
<keyword evidence="1" id="KW-0732">Signal</keyword>
<evidence type="ECO:0000313" key="2">
    <source>
        <dbReference type="EMBL" id="SFP65035.1"/>
    </source>
</evidence>
<feature type="signal peptide" evidence="1">
    <location>
        <begin position="1"/>
        <end position="21"/>
    </location>
</feature>
<evidence type="ECO:0000313" key="3">
    <source>
        <dbReference type="Proteomes" id="UP000182400"/>
    </source>
</evidence>
<dbReference type="RefSeq" id="WP_074941566.1">
    <property type="nucleotide sequence ID" value="NZ_FOWP01000018.1"/>
</dbReference>
<dbReference type="OrthoDB" id="6874586at2"/>
<name>A0A1I5S2U2_9GAMM</name>
<protein>
    <submittedName>
        <fullName evidence="2">Uncharacterized protein</fullName>
    </submittedName>
</protein>
<dbReference type="STRING" id="658457.SAMN05216601_11857"/>
<reference evidence="2 3" key="1">
    <citation type="submission" date="2016-10" db="EMBL/GenBank/DDBJ databases">
        <authorList>
            <person name="de Groot N.N."/>
        </authorList>
    </citation>
    <scope>NUCLEOTIDE SEQUENCE [LARGE SCALE GENOMIC DNA]</scope>
    <source>
        <strain evidence="2 3">CCUG 59231</strain>
    </source>
</reference>